<feature type="region of interest" description="Disordered" evidence="1">
    <location>
        <begin position="37"/>
        <end position="56"/>
    </location>
</feature>
<dbReference type="KEGG" id="sals:SLNWT_4906"/>
<organism evidence="3 4">
    <name type="scientific">Streptomyces albus (strain ATCC 21838 / DSM 41398 / FERM P-419 / JCM 4703 / NBRC 107858)</name>
    <dbReference type="NCBI Taxonomy" id="1081613"/>
    <lineage>
        <taxon>Bacteria</taxon>
        <taxon>Bacillati</taxon>
        <taxon>Actinomycetota</taxon>
        <taxon>Actinomycetes</taxon>
        <taxon>Kitasatosporales</taxon>
        <taxon>Streptomycetaceae</taxon>
        <taxon>Streptomyces</taxon>
    </lineage>
</organism>
<accession>A0A0B5F4N5</accession>
<dbReference type="Proteomes" id="UP000031523">
    <property type="component" value="Chromosome"/>
</dbReference>
<keyword evidence="4" id="KW-1185">Reference proteome</keyword>
<dbReference type="Pfam" id="PF19493">
    <property type="entry name" value="Trypco1"/>
    <property type="match status" value="1"/>
</dbReference>
<dbReference type="EMBL" id="CP010519">
    <property type="protein sequence ID" value="AJE85282.1"/>
    <property type="molecule type" value="Genomic_DNA"/>
</dbReference>
<evidence type="ECO:0000259" key="2">
    <source>
        <dbReference type="Pfam" id="PF19493"/>
    </source>
</evidence>
<evidence type="ECO:0000313" key="3">
    <source>
        <dbReference type="EMBL" id="AJE85282.1"/>
    </source>
</evidence>
<evidence type="ECO:0000313" key="4">
    <source>
        <dbReference type="Proteomes" id="UP000031523"/>
    </source>
</evidence>
<dbReference type="AlphaFoldDB" id="A0A0B5F4N5"/>
<sequence length="56" mass="5591">MAYVKFGLPLSAEADPSVEADVVISRTTGQADFTVSLTWHKPPSGEAGAGAAGTAG</sequence>
<feature type="domain" description="Trypsin-co-occurring" evidence="2">
    <location>
        <begin position="4"/>
        <end position="41"/>
    </location>
</feature>
<dbReference type="InterPro" id="IPR045794">
    <property type="entry name" value="Trypco1"/>
</dbReference>
<feature type="compositionally biased region" description="Gly residues" evidence="1">
    <location>
        <begin position="47"/>
        <end position="56"/>
    </location>
</feature>
<evidence type="ECO:0000256" key="1">
    <source>
        <dbReference type="SAM" id="MobiDB-lite"/>
    </source>
</evidence>
<protein>
    <recommendedName>
        <fullName evidence="2">Trypsin-co-occurring domain-containing protein</fullName>
    </recommendedName>
</protein>
<proteinExistence type="predicted"/>
<gene>
    <name evidence="3" type="ORF">SLNWT_4906</name>
</gene>
<reference evidence="3 4" key="1">
    <citation type="submission" date="2015-01" db="EMBL/GenBank/DDBJ databases">
        <title>Enhanced salinomycin production by adjusting the supply of polyketide extender units in Streptomyce albus DSM 41398.</title>
        <authorList>
            <person name="Lu C."/>
        </authorList>
    </citation>
    <scope>NUCLEOTIDE SEQUENCE [LARGE SCALE GENOMIC DNA]</scope>
    <source>
        <strain evidence="4">ATCC 21838 / DSM 41398 / FERM P-419 / JCM 4703 / NBRC 107858</strain>
    </source>
</reference>
<name>A0A0B5F4N5_STRA4</name>